<reference evidence="4 5" key="1">
    <citation type="submission" date="2019-03" db="EMBL/GenBank/DDBJ databases">
        <title>Genomic Encyclopedia of Type Strains, Phase III (KMG-III): the genomes of soil and plant-associated and newly described type strains.</title>
        <authorList>
            <person name="Whitman W."/>
        </authorList>
    </citation>
    <scope>NUCLEOTIDE SEQUENCE [LARGE SCALE GENOMIC DNA]</scope>
    <source>
        <strain evidence="4 5">CECT 7972</strain>
    </source>
</reference>
<dbReference type="InterPro" id="IPR002509">
    <property type="entry name" value="NODB_dom"/>
</dbReference>
<dbReference type="EMBL" id="SNZK01000001">
    <property type="protein sequence ID" value="TDR55111.1"/>
    <property type="molecule type" value="Genomic_DNA"/>
</dbReference>
<name>A0A4R6ZR40_9LIST</name>
<evidence type="ECO:0000313" key="4">
    <source>
        <dbReference type="EMBL" id="TDR55111.1"/>
    </source>
</evidence>
<dbReference type="GO" id="GO:0016810">
    <property type="term" value="F:hydrolase activity, acting on carbon-nitrogen (but not peptide) bonds"/>
    <property type="evidence" value="ECO:0007669"/>
    <property type="project" value="InterPro"/>
</dbReference>
<dbReference type="RefSeq" id="WP_133619586.1">
    <property type="nucleotide sequence ID" value="NZ_SNZK01000001.1"/>
</dbReference>
<evidence type="ECO:0000259" key="3">
    <source>
        <dbReference type="PROSITE" id="PS50853"/>
    </source>
</evidence>
<dbReference type="InterPro" id="IPR036116">
    <property type="entry name" value="FN3_sf"/>
</dbReference>
<dbReference type="AlphaFoldDB" id="A0A4R6ZR40"/>
<dbReference type="STRING" id="1265846.PROCOU_13938"/>
<dbReference type="Proteomes" id="UP000295558">
    <property type="component" value="Unassembled WGS sequence"/>
</dbReference>
<dbReference type="GO" id="GO:0005975">
    <property type="term" value="P:carbohydrate metabolic process"/>
    <property type="evidence" value="ECO:0007669"/>
    <property type="project" value="InterPro"/>
</dbReference>
<dbReference type="Gene3D" id="3.20.20.370">
    <property type="entry name" value="Glycoside hydrolase/deacetylase"/>
    <property type="match status" value="1"/>
</dbReference>
<dbReference type="PANTHER" id="PTHR34216:SF3">
    <property type="entry name" value="POLY-BETA-1,6-N-ACETYL-D-GLUCOSAMINE N-DEACETYLASE"/>
    <property type="match status" value="1"/>
</dbReference>
<evidence type="ECO:0000313" key="5">
    <source>
        <dbReference type="Proteomes" id="UP000295558"/>
    </source>
</evidence>
<dbReference type="PROSITE" id="PS50853">
    <property type="entry name" value="FN3"/>
    <property type="match status" value="1"/>
</dbReference>
<dbReference type="OrthoDB" id="9778320at2"/>
<dbReference type="Gene3D" id="2.60.40.10">
    <property type="entry name" value="Immunoglobulins"/>
    <property type="match status" value="1"/>
</dbReference>
<dbReference type="InterPro" id="IPR011330">
    <property type="entry name" value="Glyco_hydro/deAcase_b/a-brl"/>
</dbReference>
<dbReference type="InterPro" id="IPR051398">
    <property type="entry name" value="Polysacch_Deacetylase"/>
</dbReference>
<dbReference type="SUPFAM" id="SSF88713">
    <property type="entry name" value="Glycoside hydrolase/deacetylase"/>
    <property type="match status" value="1"/>
</dbReference>
<dbReference type="PANTHER" id="PTHR34216">
    <property type="match status" value="1"/>
</dbReference>
<dbReference type="Pfam" id="PF01522">
    <property type="entry name" value="Polysacc_deac_1"/>
    <property type="match status" value="1"/>
</dbReference>
<protein>
    <submittedName>
        <fullName evidence="4">Polysaccharide deacetylase</fullName>
    </submittedName>
</protein>
<comment type="subcellular location">
    <subcellularLocation>
        <location evidence="1">Secreted</location>
    </subcellularLocation>
</comment>
<dbReference type="SMART" id="SM00060">
    <property type="entry name" value="FN3"/>
    <property type="match status" value="1"/>
</dbReference>
<organism evidence="4 5">
    <name type="scientific">Listeria rocourtiae</name>
    <dbReference type="NCBI Taxonomy" id="647910"/>
    <lineage>
        <taxon>Bacteria</taxon>
        <taxon>Bacillati</taxon>
        <taxon>Bacillota</taxon>
        <taxon>Bacilli</taxon>
        <taxon>Bacillales</taxon>
        <taxon>Listeriaceae</taxon>
        <taxon>Listeria</taxon>
    </lineage>
</organism>
<evidence type="ECO:0000256" key="2">
    <source>
        <dbReference type="ARBA" id="ARBA00022729"/>
    </source>
</evidence>
<feature type="domain" description="Fibronectin type-III" evidence="3">
    <location>
        <begin position="13"/>
        <end position="95"/>
    </location>
</feature>
<accession>A0A4R6ZR40</accession>
<dbReference type="InterPro" id="IPR003961">
    <property type="entry name" value="FN3_dom"/>
</dbReference>
<evidence type="ECO:0000256" key="1">
    <source>
        <dbReference type="ARBA" id="ARBA00004613"/>
    </source>
</evidence>
<dbReference type="GO" id="GO:0005576">
    <property type="term" value="C:extracellular region"/>
    <property type="evidence" value="ECO:0007669"/>
    <property type="project" value="UniProtKB-SubCell"/>
</dbReference>
<dbReference type="CDD" id="cd00063">
    <property type="entry name" value="FN3"/>
    <property type="match status" value="1"/>
</dbReference>
<sequence>MLRRTKLTAHPNPPQNFRITKVTDTAITYAWDEVDGANYYLLYMSNRTAPRAVFSNEITIEGLSFSTVYTARVSAFRRGQEGAQSEELSQKTLLPAPTISRFLYGESYVNGTSVNLPSVTNCKLYRKGESTALLTGTITSGVLRIYVLNNVNIVAGAQYDIRAIDGNPNQATSVPGMATTITAELAKLELNAVTSSARIVSGKTEPNGFVRLTVDNVARTVPQADADGNFSITSSAINANSLIKVETKVGSIYPTHAALRADSGLNSIPTAPIRNLMSIESFTTLNAWTLQSGAGTSRVIDTVNTKDTQAIKLTADKTIAFMRNTTTSIAMEEATALECLLFVHDVTTLDKVIVYLANDTGLANNVSFTINSYELTSGWNTVAVALSSGKVTGAFTTAQAVKAMQVRVEPKTEMKAEVSFDLISSVKADKANVLFVFDDAWDEAALGITALESKSLRANISVVEVNESDARFMTNAELKALNLKGHDLLNHTKEHPHLDTLSKADQRVQFDSCKTYLTTNNWTRANDIVIYPYGDYNADTLSALAEGSYKLGRPLTSGIEITSPNNNYLVRTYNLTPDRTIAQAKNTIDYAIATGGTLLFLNHRLGTTEQMADTMFWRADWFEQLAAYAKQKVDEGKVNVITASEWLLQ</sequence>
<comment type="caution">
    <text evidence="4">The sequence shown here is derived from an EMBL/GenBank/DDBJ whole genome shotgun (WGS) entry which is preliminary data.</text>
</comment>
<keyword evidence="2" id="KW-0732">Signal</keyword>
<keyword evidence="5" id="KW-1185">Reference proteome</keyword>
<gene>
    <name evidence="4" type="ORF">DFP96_10139</name>
</gene>
<dbReference type="SUPFAM" id="SSF49265">
    <property type="entry name" value="Fibronectin type III"/>
    <property type="match status" value="1"/>
</dbReference>
<proteinExistence type="predicted"/>
<dbReference type="InterPro" id="IPR013783">
    <property type="entry name" value="Ig-like_fold"/>
</dbReference>
<dbReference type="Pfam" id="PF00041">
    <property type="entry name" value="fn3"/>
    <property type="match status" value="1"/>
</dbReference>